<evidence type="ECO:0000313" key="3">
    <source>
        <dbReference type="EMBL" id="EAR23077.1"/>
    </source>
</evidence>
<dbReference type="AlphaFoldDB" id="A4BL89"/>
<gene>
    <name evidence="3" type="ORF">NB231_14693</name>
</gene>
<name>A4BL89_9GAMM</name>
<evidence type="ECO:0000259" key="2">
    <source>
        <dbReference type="Pfam" id="PF13579"/>
    </source>
</evidence>
<feature type="domain" description="Glycosyl transferase family 1" evidence="1">
    <location>
        <begin position="198"/>
        <end position="360"/>
    </location>
</feature>
<evidence type="ECO:0000313" key="4">
    <source>
        <dbReference type="Proteomes" id="UP000003374"/>
    </source>
</evidence>
<keyword evidence="3" id="KW-0808">Transferase</keyword>
<dbReference type="GO" id="GO:1901135">
    <property type="term" value="P:carbohydrate derivative metabolic process"/>
    <property type="evidence" value="ECO:0007669"/>
    <property type="project" value="UniProtKB-ARBA"/>
</dbReference>
<reference evidence="3 4" key="1">
    <citation type="submission" date="2006-02" db="EMBL/GenBank/DDBJ databases">
        <authorList>
            <person name="Waterbury J."/>
            <person name="Ferriera S."/>
            <person name="Johnson J."/>
            <person name="Kravitz S."/>
            <person name="Halpern A."/>
            <person name="Remington K."/>
            <person name="Beeson K."/>
            <person name="Tran B."/>
            <person name="Rogers Y.-H."/>
            <person name="Friedman R."/>
            <person name="Venter J.C."/>
        </authorList>
    </citation>
    <scope>NUCLEOTIDE SEQUENCE [LARGE SCALE GENOMIC DNA]</scope>
    <source>
        <strain evidence="3 4">Nb-231</strain>
    </source>
</reference>
<dbReference type="EMBL" id="AAOF01000001">
    <property type="protein sequence ID" value="EAR23077.1"/>
    <property type="molecule type" value="Genomic_DNA"/>
</dbReference>
<dbReference type="Pfam" id="PF00534">
    <property type="entry name" value="Glycos_transf_1"/>
    <property type="match status" value="1"/>
</dbReference>
<dbReference type="Pfam" id="PF13579">
    <property type="entry name" value="Glyco_trans_4_4"/>
    <property type="match status" value="1"/>
</dbReference>
<accession>A4BL89</accession>
<proteinExistence type="predicted"/>
<dbReference type="SUPFAM" id="SSF53756">
    <property type="entry name" value="UDP-Glycosyltransferase/glycogen phosphorylase"/>
    <property type="match status" value="1"/>
</dbReference>
<organism evidence="3 4">
    <name type="scientific">Nitrococcus mobilis Nb-231</name>
    <dbReference type="NCBI Taxonomy" id="314278"/>
    <lineage>
        <taxon>Bacteria</taxon>
        <taxon>Pseudomonadati</taxon>
        <taxon>Pseudomonadota</taxon>
        <taxon>Gammaproteobacteria</taxon>
        <taxon>Chromatiales</taxon>
        <taxon>Ectothiorhodospiraceae</taxon>
        <taxon>Nitrococcus</taxon>
    </lineage>
</organism>
<comment type="caution">
    <text evidence="3">The sequence shown here is derived from an EMBL/GenBank/DDBJ whole genome shotgun (WGS) entry which is preliminary data.</text>
</comment>
<dbReference type="Proteomes" id="UP000003374">
    <property type="component" value="Unassembled WGS sequence"/>
</dbReference>
<dbReference type="PANTHER" id="PTHR12526">
    <property type="entry name" value="GLYCOSYLTRANSFERASE"/>
    <property type="match status" value="1"/>
</dbReference>
<dbReference type="RefSeq" id="WP_005003958.1">
    <property type="nucleotide sequence ID" value="NZ_CH672427.1"/>
</dbReference>
<keyword evidence="4" id="KW-1185">Reference proteome</keyword>
<evidence type="ECO:0000259" key="1">
    <source>
        <dbReference type="Pfam" id="PF00534"/>
    </source>
</evidence>
<dbReference type="HOGENOM" id="CLU_009583_0_0_6"/>
<dbReference type="OrthoDB" id="9792269at2"/>
<dbReference type="InterPro" id="IPR028098">
    <property type="entry name" value="Glyco_trans_4-like_N"/>
</dbReference>
<dbReference type="GO" id="GO:0016757">
    <property type="term" value="F:glycosyltransferase activity"/>
    <property type="evidence" value="ECO:0007669"/>
    <property type="project" value="InterPro"/>
</dbReference>
<feature type="domain" description="Glycosyltransferase subfamily 4-like N-terminal" evidence="2">
    <location>
        <begin position="28"/>
        <end position="184"/>
    </location>
</feature>
<protein>
    <submittedName>
        <fullName evidence="3">Glycosyl transferase, group 1</fullName>
    </submittedName>
</protein>
<dbReference type="CDD" id="cd03811">
    <property type="entry name" value="GT4_GT28_WabH-like"/>
    <property type="match status" value="1"/>
</dbReference>
<sequence length="389" mass="42052">MRSDCATLDRDEPGVTDLAIFVATSGHSGMDRIITNLLPALAEQGLRIDLLRIDRHGPYLATLPAGVREVRLGAVHVDTSLLALVRYLRRVRPRALLADKYRVNRVALWARRLARSETRLVVRIGTTVSHDLAQRGGLDPWLERVWIRWLYPKADAVIVPSRGAADDLATLARLSPQRITVLPNPVVRPELAARAAEELRHPWFQDARAPVILAAGELAPRKDFATLVRAFARVRGRREARLVILGEGRKRDNLMQLAAELGVAESLDLPGFIPNPYPYMARAAVFALTSTLEGFGIVLAEALSLGTPVVATDCPSGPAEILQGGRYGALVPVGDDAALAAALERALDAPAPPAQLQRAAQPYTVAASATAYAKILGLVGQGTTKRFDG</sequence>
<dbReference type="eggNOG" id="COG0438">
    <property type="taxonomic scope" value="Bacteria"/>
</dbReference>
<dbReference type="Gene3D" id="3.40.50.2000">
    <property type="entry name" value="Glycogen Phosphorylase B"/>
    <property type="match status" value="2"/>
</dbReference>
<dbReference type="InterPro" id="IPR001296">
    <property type="entry name" value="Glyco_trans_1"/>
</dbReference>
<dbReference type="STRING" id="314278.NB231_14693"/>